<keyword evidence="7" id="KW-1185">Reference proteome</keyword>
<dbReference type="OrthoDB" id="9808843at2"/>
<feature type="modified residue" description="4-aspartylphosphate" evidence="2">
    <location>
        <position position="54"/>
    </location>
</feature>
<dbReference type="PANTHER" id="PTHR48111">
    <property type="entry name" value="REGULATOR OF RPOS"/>
    <property type="match status" value="1"/>
</dbReference>
<sequence>MVEKRIMIVDDDDVIRMTFSKILKLEGYLVSDVNSGEAALTVLEQQEFALLIVDLKMGGMGGMELIQRVLEKYPRMKIIVITAHGTVKTAVEALRQRLHDYMLKPVTMEEILVSVQRAFEESAQEIELAEARLEYGRRDDSNWVLCESVTVNTKLQRIYWEDESRNLTPSESRFLGALLESKGAVLSYVDLVYKVHGYHVEEEEAAVILRPMVSRLRQKLDETPCQGAVIQTVRGAGYLISPVV</sequence>
<keyword evidence="2" id="KW-0597">Phosphoprotein</keyword>
<evidence type="ECO:0000259" key="5">
    <source>
        <dbReference type="PROSITE" id="PS51755"/>
    </source>
</evidence>
<dbReference type="Gene3D" id="3.40.50.2300">
    <property type="match status" value="1"/>
</dbReference>
<dbReference type="EMBL" id="LGCM01000033">
    <property type="protein sequence ID" value="KPL82996.1"/>
    <property type="molecule type" value="Genomic_DNA"/>
</dbReference>
<dbReference type="GO" id="GO:0000156">
    <property type="term" value="F:phosphorelay response regulator activity"/>
    <property type="evidence" value="ECO:0007669"/>
    <property type="project" value="TreeGrafter"/>
</dbReference>
<evidence type="ECO:0000313" key="7">
    <source>
        <dbReference type="Proteomes" id="UP000050501"/>
    </source>
</evidence>
<protein>
    <recommendedName>
        <fullName evidence="8">Response regulator consisting of a CheY-like receiver domain and a winged-helix DNA-binding domain</fullName>
    </recommendedName>
</protein>
<comment type="caution">
    <text evidence="6">The sequence shown here is derived from an EMBL/GenBank/DDBJ whole genome shotgun (WGS) entry which is preliminary data.</text>
</comment>
<proteinExistence type="predicted"/>
<feature type="domain" description="OmpR/PhoB-type" evidence="5">
    <location>
        <begin position="140"/>
        <end position="242"/>
    </location>
</feature>
<evidence type="ECO:0000259" key="4">
    <source>
        <dbReference type="PROSITE" id="PS50110"/>
    </source>
</evidence>
<dbReference type="InterPro" id="IPR016032">
    <property type="entry name" value="Sig_transdc_resp-reg_C-effctor"/>
</dbReference>
<dbReference type="SMART" id="SM00862">
    <property type="entry name" value="Trans_reg_C"/>
    <property type="match status" value="1"/>
</dbReference>
<dbReference type="InterPro" id="IPR036388">
    <property type="entry name" value="WH-like_DNA-bd_sf"/>
</dbReference>
<dbReference type="PROSITE" id="PS50110">
    <property type="entry name" value="RESPONSE_REGULATORY"/>
    <property type="match status" value="1"/>
</dbReference>
<evidence type="ECO:0000256" key="1">
    <source>
        <dbReference type="ARBA" id="ARBA00023125"/>
    </source>
</evidence>
<dbReference type="GO" id="GO:0005829">
    <property type="term" value="C:cytosol"/>
    <property type="evidence" value="ECO:0007669"/>
    <property type="project" value="TreeGrafter"/>
</dbReference>
<feature type="domain" description="Response regulatory" evidence="4">
    <location>
        <begin position="5"/>
        <end position="119"/>
    </location>
</feature>
<dbReference type="AlphaFoldDB" id="A0A0P6Y1Y0"/>
<accession>A0A0P6Y1Y0</accession>
<dbReference type="GO" id="GO:0032993">
    <property type="term" value="C:protein-DNA complex"/>
    <property type="evidence" value="ECO:0007669"/>
    <property type="project" value="TreeGrafter"/>
</dbReference>
<dbReference type="InterPro" id="IPR011006">
    <property type="entry name" value="CheY-like_superfamily"/>
</dbReference>
<evidence type="ECO:0000313" key="6">
    <source>
        <dbReference type="EMBL" id="KPL82996.1"/>
    </source>
</evidence>
<organism evidence="6 7">
    <name type="scientific">Levilinea saccharolytica</name>
    <dbReference type="NCBI Taxonomy" id="229921"/>
    <lineage>
        <taxon>Bacteria</taxon>
        <taxon>Bacillati</taxon>
        <taxon>Chloroflexota</taxon>
        <taxon>Anaerolineae</taxon>
        <taxon>Anaerolineales</taxon>
        <taxon>Anaerolineaceae</taxon>
        <taxon>Levilinea</taxon>
    </lineage>
</organism>
<dbReference type="SUPFAM" id="SSF46894">
    <property type="entry name" value="C-terminal effector domain of the bipartite response regulators"/>
    <property type="match status" value="1"/>
</dbReference>
<evidence type="ECO:0000256" key="2">
    <source>
        <dbReference type="PROSITE-ProRule" id="PRU00169"/>
    </source>
</evidence>
<evidence type="ECO:0008006" key="8">
    <source>
        <dbReference type="Google" id="ProtNLM"/>
    </source>
</evidence>
<dbReference type="Pfam" id="PF00486">
    <property type="entry name" value="Trans_reg_C"/>
    <property type="match status" value="1"/>
</dbReference>
<dbReference type="SUPFAM" id="SSF52172">
    <property type="entry name" value="CheY-like"/>
    <property type="match status" value="1"/>
</dbReference>
<dbReference type="GO" id="GO:0006355">
    <property type="term" value="P:regulation of DNA-templated transcription"/>
    <property type="evidence" value="ECO:0007669"/>
    <property type="project" value="InterPro"/>
</dbReference>
<evidence type="ECO:0000256" key="3">
    <source>
        <dbReference type="PROSITE-ProRule" id="PRU01091"/>
    </source>
</evidence>
<dbReference type="RefSeq" id="WP_062418215.1">
    <property type="nucleotide sequence ID" value="NZ_DF967974.1"/>
</dbReference>
<reference evidence="6 7" key="1">
    <citation type="submission" date="2015-07" db="EMBL/GenBank/DDBJ databases">
        <title>Genome sequence of Levilinea saccharolytica DSM 16555.</title>
        <authorList>
            <person name="Hemp J."/>
            <person name="Ward L.M."/>
            <person name="Pace L.A."/>
            <person name="Fischer W.W."/>
        </authorList>
    </citation>
    <scope>NUCLEOTIDE SEQUENCE [LARGE SCALE GENOMIC DNA]</scope>
    <source>
        <strain evidence="6 7">KIBI-1</strain>
    </source>
</reference>
<feature type="DNA-binding region" description="OmpR/PhoB-type" evidence="3">
    <location>
        <begin position="140"/>
        <end position="242"/>
    </location>
</feature>
<dbReference type="Proteomes" id="UP000050501">
    <property type="component" value="Unassembled WGS sequence"/>
</dbReference>
<dbReference type="InterPro" id="IPR039420">
    <property type="entry name" value="WalR-like"/>
</dbReference>
<dbReference type="InterPro" id="IPR001867">
    <property type="entry name" value="OmpR/PhoB-type_DNA-bd"/>
</dbReference>
<dbReference type="CDD" id="cd00383">
    <property type="entry name" value="trans_reg_C"/>
    <property type="match status" value="1"/>
</dbReference>
<dbReference type="GO" id="GO:0000976">
    <property type="term" value="F:transcription cis-regulatory region binding"/>
    <property type="evidence" value="ECO:0007669"/>
    <property type="project" value="TreeGrafter"/>
</dbReference>
<dbReference type="SMART" id="SM00448">
    <property type="entry name" value="REC"/>
    <property type="match status" value="1"/>
</dbReference>
<dbReference type="STRING" id="229921.ADN01_08820"/>
<name>A0A0P6Y1Y0_9CHLR</name>
<gene>
    <name evidence="6" type="ORF">ADN01_08820</name>
</gene>
<dbReference type="Gene3D" id="1.10.10.10">
    <property type="entry name" value="Winged helix-like DNA-binding domain superfamily/Winged helix DNA-binding domain"/>
    <property type="match status" value="1"/>
</dbReference>
<dbReference type="PANTHER" id="PTHR48111:SF50">
    <property type="entry name" value="KDP OPERON TRANSCRIPTIONAL REGULATORY PROTEIN KDPE"/>
    <property type="match status" value="1"/>
</dbReference>
<dbReference type="InterPro" id="IPR001789">
    <property type="entry name" value="Sig_transdc_resp-reg_receiver"/>
</dbReference>
<keyword evidence="1 3" id="KW-0238">DNA-binding</keyword>
<dbReference type="Pfam" id="PF00072">
    <property type="entry name" value="Response_reg"/>
    <property type="match status" value="1"/>
</dbReference>
<dbReference type="PROSITE" id="PS51755">
    <property type="entry name" value="OMPR_PHOB"/>
    <property type="match status" value="1"/>
</dbReference>